<feature type="region of interest" description="Disordered" evidence="1">
    <location>
        <begin position="307"/>
        <end position="346"/>
    </location>
</feature>
<feature type="region of interest" description="Disordered" evidence="1">
    <location>
        <begin position="425"/>
        <end position="462"/>
    </location>
</feature>
<feature type="compositionally biased region" description="Low complexity" evidence="1">
    <location>
        <begin position="322"/>
        <end position="342"/>
    </location>
</feature>
<reference evidence="2" key="1">
    <citation type="submission" date="2021-01" db="EMBL/GenBank/DDBJ databases">
        <authorList>
            <person name="Corre E."/>
            <person name="Pelletier E."/>
            <person name="Niang G."/>
            <person name="Scheremetjew M."/>
            <person name="Finn R."/>
            <person name="Kale V."/>
            <person name="Holt S."/>
            <person name="Cochrane G."/>
            <person name="Meng A."/>
            <person name="Brown T."/>
            <person name="Cohen L."/>
        </authorList>
    </citation>
    <scope>NUCLEOTIDE SEQUENCE</scope>
    <source>
        <strain evidence="2">CCMP3105</strain>
    </source>
</reference>
<evidence type="ECO:0000256" key="1">
    <source>
        <dbReference type="SAM" id="MobiDB-lite"/>
    </source>
</evidence>
<dbReference type="EMBL" id="HBNR01009059">
    <property type="protein sequence ID" value="CAE4566341.1"/>
    <property type="molecule type" value="Transcribed_RNA"/>
</dbReference>
<feature type="compositionally biased region" description="Low complexity" evidence="1">
    <location>
        <begin position="442"/>
        <end position="452"/>
    </location>
</feature>
<proteinExistence type="predicted"/>
<accession>A0A7S4PY57</accession>
<dbReference type="AlphaFoldDB" id="A0A7S4PY57"/>
<sequence length="462" mass="47354">MAPGFEIPWALRSGDREDALGRILEARTPTAALLGSAGAAWDPAERLGRFRHLVNQVHPDRCVDPRATAALEQASRAYDALCAADASGGSAEEARELWLADLAGTRPSTGSRWWHSSSVAELDRLLEFRGAASRALRVELAPQMNPAGLARLSARVVDAERACECLDRACGFERHRLWPVRKRPLPPDAGEGADSAIDAPASDGKASAWAQRGAARLVDLLSHLRGVHRFCLLRGRAFDHQAELAAASPPASVGALLLELLGEGRAEAVTITCGLRAPDAGEGVDPLDAYMEVIEAELRELPVAGTKAQTPPAAGPVSVDTPSAAPQAAGPGPAADPRVGPADCTVPTPPQGLSVAAAAACTDSAVAAAIFGSAGHGAAAAWAADGAGRAAPSLAPAYAANRPAAPEPGAGMRLATGGLVRLPAADGAPFAREPASEGEAARGLQDRLLGGLDSDESELEEG</sequence>
<evidence type="ECO:0000313" key="2">
    <source>
        <dbReference type="EMBL" id="CAE4566341.1"/>
    </source>
</evidence>
<organism evidence="2">
    <name type="scientific">Alexandrium monilatum</name>
    <dbReference type="NCBI Taxonomy" id="311494"/>
    <lineage>
        <taxon>Eukaryota</taxon>
        <taxon>Sar</taxon>
        <taxon>Alveolata</taxon>
        <taxon>Dinophyceae</taxon>
        <taxon>Gonyaulacales</taxon>
        <taxon>Pyrocystaceae</taxon>
        <taxon>Alexandrium</taxon>
    </lineage>
</organism>
<feature type="compositionally biased region" description="Acidic residues" evidence="1">
    <location>
        <begin position="453"/>
        <end position="462"/>
    </location>
</feature>
<gene>
    <name evidence="2" type="ORF">AMON00008_LOCUS5960</name>
</gene>
<name>A0A7S4PY57_9DINO</name>
<protein>
    <recommendedName>
        <fullName evidence="3">J domain-containing protein</fullName>
    </recommendedName>
</protein>
<evidence type="ECO:0008006" key="3">
    <source>
        <dbReference type="Google" id="ProtNLM"/>
    </source>
</evidence>